<name>A0A5V6RMJ5_SALNE</name>
<evidence type="ECO:0000313" key="1">
    <source>
        <dbReference type="EMBL" id="EBU8272213.1"/>
    </source>
</evidence>
<dbReference type="EMBL" id="AAHDHY010000035">
    <property type="protein sequence ID" value="EBU8272213.1"/>
    <property type="molecule type" value="Genomic_DNA"/>
</dbReference>
<dbReference type="AlphaFoldDB" id="A0A5V6RMJ5"/>
<organism evidence="1">
    <name type="scientific">Salmonella newport</name>
    <dbReference type="NCBI Taxonomy" id="108619"/>
    <lineage>
        <taxon>Bacteria</taxon>
        <taxon>Pseudomonadati</taxon>
        <taxon>Pseudomonadota</taxon>
        <taxon>Gammaproteobacteria</taxon>
        <taxon>Enterobacterales</taxon>
        <taxon>Enterobacteriaceae</taxon>
        <taxon>Salmonella</taxon>
    </lineage>
</organism>
<dbReference type="Pfam" id="PF23899">
    <property type="entry name" value="SU10_portal"/>
    <property type="match status" value="1"/>
</dbReference>
<protein>
    <recommendedName>
        <fullName evidence="2">Portal protein</fullName>
    </recommendedName>
</protein>
<gene>
    <name evidence="1" type="ORF">DLL80_23890</name>
</gene>
<reference evidence="1" key="1">
    <citation type="submission" date="2018-05" db="EMBL/GenBank/DDBJ databases">
        <authorList>
            <person name="Ashton P.M."/>
            <person name="Dallman T."/>
            <person name="Nair S."/>
            <person name="De Pinna E."/>
            <person name="Peters T."/>
            <person name="Grant K."/>
        </authorList>
    </citation>
    <scope>NUCLEOTIDE SEQUENCE</scope>
    <source>
        <strain evidence="1">412137</strain>
    </source>
</reference>
<evidence type="ECO:0008006" key="2">
    <source>
        <dbReference type="Google" id="ProtNLM"/>
    </source>
</evidence>
<dbReference type="InterPro" id="IPR056909">
    <property type="entry name" value="SU10_portal"/>
</dbReference>
<proteinExistence type="predicted"/>
<accession>A0A5V6RMJ5</accession>
<comment type="caution">
    <text evidence="1">The sequence shown here is derived from an EMBL/GenBank/DDBJ whole genome shotgun (WGS) entry which is preliminary data.</text>
</comment>
<sequence>MEYLTIMKLNKTKQELILTQALQAYAQAEPGHENALAKWNENYLYAVSRKPGRTATDEAANVTGISATVVVPVSEIALNNAIPAFTNIFVSKSRVAFSLRDRGFRKNDEDINDLVSTMNKILLRDNDGKTIILNGIKDTLIGGDVFTKLFVDDKTYHNTDHLDDWVEFTGYNRSLVNGWVIDAPADFATSRRGNYKGFEWKTQKVTQPDPMTGQDSKVDIRLIRGAVPLIMVDDKIKIENVHIKDLYVDDSHGDDFSKCRYICHDVETTVGEAELKGYDPEKLKRAADTLKANELPTMFFSSNFAGLDGDKSFDSTDPKEMKIRLREHYLYSSQIHPKGETRCYQVITAGDEFLECNEILEFPFVHGQSETVVGEFWGRSLVDKAKQIQDLKTQQLRLMLNNAEQTVHPRYLAVKGLYNRESLLQASRPGAVIEQNAAESITEFPKNNLSPEFYQAWEMVSEIENQLLIRGFSSQDLKDISPLSMVTVAMGIAEDSKKQGVMAECIGKTYIDKLINMLYRIMKNENWPIEDANGMIKKDFKYPELYDIQLEINTSGDDAAQVMQMQAIAGWEAGMSQSNSPVITPQNRYNMVNFMYTRADIDPTLYATDPSTQVDPHAQQEAAQAAFIESERHRGVLVGQQLDNQLKAAQVAKTIQEMQITERESPVRLEMSQQEIINATRKIELEAQARVNESMNQASKVAVDKERNNLDFTLGVAKQHSEHINRVNGQM</sequence>